<dbReference type="CDD" id="cd01130">
    <property type="entry name" value="VirB11-like_ATPase"/>
    <property type="match status" value="1"/>
</dbReference>
<dbReference type="InterPro" id="IPR050921">
    <property type="entry name" value="T4SS_GSP_E_ATPase"/>
</dbReference>
<comment type="similarity">
    <text evidence="1">Belongs to the GSP E family.</text>
</comment>
<dbReference type="AlphaFoldDB" id="A0A511QFC9"/>
<protein>
    <submittedName>
        <fullName evidence="3">Type II secretion system protein E</fullName>
    </submittedName>
</protein>
<dbReference type="InterPro" id="IPR027417">
    <property type="entry name" value="P-loop_NTPase"/>
</dbReference>
<dbReference type="PANTHER" id="PTHR30486:SF15">
    <property type="entry name" value="TYPE II_IV SECRETION SYSTEM ATPASE"/>
    <property type="match status" value="1"/>
</dbReference>
<comment type="caution">
    <text evidence="3">The sequence shown here is derived from an EMBL/GenBank/DDBJ whole genome shotgun (WGS) entry which is preliminary data.</text>
</comment>
<proteinExistence type="inferred from homology"/>
<evidence type="ECO:0000256" key="1">
    <source>
        <dbReference type="ARBA" id="ARBA00006611"/>
    </source>
</evidence>
<evidence type="ECO:0000313" key="3">
    <source>
        <dbReference type="EMBL" id="GEM76008.1"/>
    </source>
</evidence>
<dbReference type="Gene3D" id="3.30.450.380">
    <property type="match status" value="1"/>
</dbReference>
<evidence type="ECO:0000259" key="2">
    <source>
        <dbReference type="Pfam" id="PF00437"/>
    </source>
</evidence>
<keyword evidence="4" id="KW-1185">Reference proteome</keyword>
<dbReference type="PANTHER" id="PTHR30486">
    <property type="entry name" value="TWITCHING MOTILITY PROTEIN PILT"/>
    <property type="match status" value="1"/>
</dbReference>
<dbReference type="Proteomes" id="UP000321922">
    <property type="component" value="Unassembled WGS sequence"/>
</dbReference>
<dbReference type="RefSeq" id="WP_039981667.1">
    <property type="nucleotide sequence ID" value="NZ_BAOJ01000063.1"/>
</dbReference>
<organism evidence="3 4">
    <name type="scientific">Vibrio sagamiensis NBRC 104589</name>
    <dbReference type="NCBI Taxonomy" id="1219064"/>
    <lineage>
        <taxon>Bacteria</taxon>
        <taxon>Pseudomonadati</taxon>
        <taxon>Pseudomonadota</taxon>
        <taxon>Gammaproteobacteria</taxon>
        <taxon>Vibrionales</taxon>
        <taxon>Vibrionaceae</taxon>
        <taxon>Vibrio</taxon>
    </lineage>
</organism>
<dbReference type="InterPro" id="IPR001482">
    <property type="entry name" value="T2SS/T4SS_dom"/>
</dbReference>
<dbReference type="Gene3D" id="3.40.50.300">
    <property type="entry name" value="P-loop containing nucleotide triphosphate hydrolases"/>
    <property type="match status" value="1"/>
</dbReference>
<dbReference type="GO" id="GO:0016887">
    <property type="term" value="F:ATP hydrolysis activity"/>
    <property type="evidence" value="ECO:0007669"/>
    <property type="project" value="InterPro"/>
</dbReference>
<reference evidence="3 4" key="1">
    <citation type="submission" date="2019-07" db="EMBL/GenBank/DDBJ databases">
        <title>Whole genome shotgun sequence of Vibrio sagamiensis NBRC 104589.</title>
        <authorList>
            <person name="Hosoyama A."/>
            <person name="Uohara A."/>
            <person name="Ohji S."/>
            <person name="Ichikawa N."/>
        </authorList>
    </citation>
    <scope>NUCLEOTIDE SEQUENCE [LARGE SCALE GENOMIC DNA]</scope>
    <source>
        <strain evidence="3 4">NBRC 104589</strain>
    </source>
</reference>
<gene>
    <name evidence="3" type="ORF">VSA01S_21200</name>
</gene>
<dbReference type="SUPFAM" id="SSF52540">
    <property type="entry name" value="P-loop containing nucleoside triphosphate hydrolases"/>
    <property type="match status" value="1"/>
</dbReference>
<name>A0A511QFC9_9VIBR</name>
<feature type="domain" description="Bacterial type II secretion system protein E" evidence="2">
    <location>
        <begin position="70"/>
        <end position="349"/>
    </location>
</feature>
<dbReference type="Pfam" id="PF00437">
    <property type="entry name" value="T2SSE"/>
    <property type="match status" value="1"/>
</dbReference>
<dbReference type="OrthoDB" id="9810761at2"/>
<evidence type="ECO:0000313" key="4">
    <source>
        <dbReference type="Proteomes" id="UP000321922"/>
    </source>
</evidence>
<accession>A0A511QFC9</accession>
<dbReference type="EMBL" id="BJXJ01000019">
    <property type="protein sequence ID" value="GEM76008.1"/>
    <property type="molecule type" value="Genomic_DNA"/>
</dbReference>
<sequence length="414" mass="46432">MIDSNVFVLCRKFVLDNVDITEIQNEDDSIKYEYIYTTVIEFLSGSSFILTESDRQKLTKDVKDDIFGYGPLEDLLSDSTISDIMVNSLSETFVERNGKISRAYDVFFHNEEQVLRIAKKIVAPIGRRIDESSPMVDARLPDGSRVNIIVPPIALDGCSISIRKFREDKLDIVDLVHFESMTEEMALYLSVMVRSAANIIISGGTGSGKTTLLNACSNEINDGHRVITIEDAAELQLQHEHVVRLESRPASSEESGEVSIRSLLINSLRMRPDRIIVGECRGDEAFEMLQAMNTGHDGSMSTIHSNNPKDALIRLESMMMMTATNLSVESIKKQISQAVDIIIQTSRLIDGRRKITHITEVGSYDSGMISTQDIFVYDHKTDTHINEVKSTLLDRKIRTNGLESEMNLVFQNGL</sequence>